<organism evidence="3 4">
    <name type="scientific">Arenimonas terrae</name>
    <dbReference type="NCBI Taxonomy" id="2546226"/>
    <lineage>
        <taxon>Bacteria</taxon>
        <taxon>Pseudomonadati</taxon>
        <taxon>Pseudomonadota</taxon>
        <taxon>Gammaproteobacteria</taxon>
        <taxon>Lysobacterales</taxon>
        <taxon>Lysobacteraceae</taxon>
        <taxon>Arenimonas</taxon>
    </lineage>
</organism>
<feature type="domain" description="PIN-like" evidence="2">
    <location>
        <begin position="7"/>
        <end position="107"/>
    </location>
</feature>
<dbReference type="EMBL" id="SMDR01000001">
    <property type="protein sequence ID" value="TNJ35002.1"/>
    <property type="molecule type" value="Genomic_DNA"/>
</dbReference>
<evidence type="ECO:0000313" key="4">
    <source>
        <dbReference type="Proteomes" id="UP000305760"/>
    </source>
</evidence>
<dbReference type="OrthoDB" id="9791898at2"/>
<dbReference type="GO" id="GO:0005525">
    <property type="term" value="F:GTP binding"/>
    <property type="evidence" value="ECO:0007669"/>
    <property type="project" value="InterPro"/>
</dbReference>
<feature type="domain" description="Translation elongation factor SelB winged helix type 2" evidence="1">
    <location>
        <begin position="176"/>
        <end position="208"/>
    </location>
</feature>
<dbReference type="InterPro" id="IPR041494">
    <property type="entry name" value="PIN7"/>
</dbReference>
<gene>
    <name evidence="3" type="ORF">E1B00_04285</name>
</gene>
<dbReference type="GO" id="GO:0003746">
    <property type="term" value="F:translation elongation factor activity"/>
    <property type="evidence" value="ECO:0007669"/>
    <property type="project" value="InterPro"/>
</dbReference>
<dbReference type="InterPro" id="IPR015190">
    <property type="entry name" value="Elong_fac_SelB-wing-hlx_typ-2"/>
</dbReference>
<reference evidence="3 4" key="1">
    <citation type="submission" date="2019-03" db="EMBL/GenBank/DDBJ databases">
        <title>Arenimonas daejeonensis sp. nov., isolated from compost.</title>
        <authorList>
            <person name="Jeon C.O."/>
        </authorList>
    </citation>
    <scope>NUCLEOTIDE SEQUENCE [LARGE SCALE GENOMIC DNA]</scope>
    <source>
        <strain evidence="3 4">R29</strain>
    </source>
</reference>
<evidence type="ECO:0000259" key="1">
    <source>
        <dbReference type="Pfam" id="PF09106"/>
    </source>
</evidence>
<evidence type="ECO:0000313" key="3">
    <source>
        <dbReference type="EMBL" id="TNJ35002.1"/>
    </source>
</evidence>
<dbReference type="GO" id="GO:0003723">
    <property type="term" value="F:RNA binding"/>
    <property type="evidence" value="ECO:0007669"/>
    <property type="project" value="InterPro"/>
</dbReference>
<dbReference type="GO" id="GO:0005737">
    <property type="term" value="C:cytoplasm"/>
    <property type="evidence" value="ECO:0007669"/>
    <property type="project" value="InterPro"/>
</dbReference>
<sequence>MKPHFVLVDFENVQPKSLASLQGGQHQVRVFLGASQTKISLELAQSLQAFGPDAKYVQVSGNGSNALDFHIAFYIGRLSAQHPGATFTIISKDTGFDPLIRHLAGKGIACRRSASIGDAGKAVPPVKAPSVPKRTAAREAVRQAPPDPRLAVVVENLGNMKSNRPRTVKTLGASVRSWFKPALDDAALAALLEQLAKAGRIKVDGSKVSYALG</sequence>
<dbReference type="GO" id="GO:0001514">
    <property type="term" value="P:selenocysteine incorporation"/>
    <property type="evidence" value="ECO:0007669"/>
    <property type="project" value="InterPro"/>
</dbReference>
<evidence type="ECO:0008006" key="5">
    <source>
        <dbReference type="Google" id="ProtNLM"/>
    </source>
</evidence>
<dbReference type="Proteomes" id="UP000305760">
    <property type="component" value="Unassembled WGS sequence"/>
</dbReference>
<dbReference type="Pfam" id="PF09106">
    <property type="entry name" value="WHD_2nd_SelB"/>
    <property type="match status" value="1"/>
</dbReference>
<accession>A0A5C4RVS0</accession>
<dbReference type="AlphaFoldDB" id="A0A5C4RVS0"/>
<proteinExistence type="predicted"/>
<dbReference type="Pfam" id="PF18475">
    <property type="entry name" value="PIN7"/>
    <property type="match status" value="1"/>
</dbReference>
<protein>
    <recommendedName>
        <fullName evidence="5">PIN-like domain-containing protein</fullName>
    </recommendedName>
</protein>
<keyword evidence="4" id="KW-1185">Reference proteome</keyword>
<comment type="caution">
    <text evidence="3">The sequence shown here is derived from an EMBL/GenBank/DDBJ whole genome shotgun (WGS) entry which is preliminary data.</text>
</comment>
<evidence type="ECO:0000259" key="2">
    <source>
        <dbReference type="Pfam" id="PF18475"/>
    </source>
</evidence>
<dbReference type="RefSeq" id="WP_139446046.1">
    <property type="nucleotide sequence ID" value="NZ_SMDR01000001.1"/>
</dbReference>
<name>A0A5C4RVS0_9GAMM</name>